<dbReference type="AlphaFoldDB" id="A0A183SVY4"/>
<proteinExistence type="predicted"/>
<name>A0A183SVY4_SCHSO</name>
<feature type="domain" description="MIT" evidence="1">
    <location>
        <begin position="19"/>
        <end position="96"/>
    </location>
</feature>
<reference evidence="2" key="1">
    <citation type="submission" date="2016-06" db="UniProtKB">
        <authorList>
            <consortium name="WormBaseParasite"/>
        </authorList>
    </citation>
    <scope>IDENTIFICATION</scope>
</reference>
<evidence type="ECO:0000259" key="1">
    <source>
        <dbReference type="SMART" id="SM00745"/>
    </source>
</evidence>
<protein>
    <submittedName>
        <fullName evidence="2">MIT domain-containing protein</fullName>
    </submittedName>
</protein>
<dbReference type="PANTHER" id="PTHR21222:SF1">
    <property type="entry name" value="MIT DOMAIN-CONTAINING PROTEIN 1"/>
    <property type="match status" value="1"/>
</dbReference>
<dbReference type="InterPro" id="IPR038113">
    <property type="entry name" value="MITD1_C_sf"/>
</dbReference>
<dbReference type="SMART" id="SM00745">
    <property type="entry name" value="MIT"/>
    <property type="match status" value="1"/>
</dbReference>
<dbReference type="Pfam" id="PF04212">
    <property type="entry name" value="MIT"/>
    <property type="match status" value="1"/>
</dbReference>
<accession>A0A183SVY4</accession>
<organism evidence="2">
    <name type="scientific">Schistocephalus solidus</name>
    <name type="common">Tapeworm</name>
    <dbReference type="NCBI Taxonomy" id="70667"/>
    <lineage>
        <taxon>Eukaryota</taxon>
        <taxon>Metazoa</taxon>
        <taxon>Spiralia</taxon>
        <taxon>Lophotrochozoa</taxon>
        <taxon>Platyhelminthes</taxon>
        <taxon>Cestoda</taxon>
        <taxon>Eucestoda</taxon>
        <taxon>Diphyllobothriidea</taxon>
        <taxon>Diphyllobothriidae</taxon>
        <taxon>Schistocephalus</taxon>
    </lineage>
</organism>
<dbReference type="WBParaSite" id="SSLN_0000871501-mRNA-1">
    <property type="protein sequence ID" value="SSLN_0000871501-mRNA-1"/>
    <property type="gene ID" value="SSLN_0000871501"/>
</dbReference>
<evidence type="ECO:0000313" key="2">
    <source>
        <dbReference type="WBParaSite" id="SSLN_0000871501-mRNA-1"/>
    </source>
</evidence>
<sequence length="269" mass="30717">MKRNRSLLEAWALQSVMSDNQLISVGAGLITRALELEEKSKLTESLVCYEEGIGLLIKGLRLCTDKNLKCSLKAKIDSYMTRAEELKELIKKRTAGGTYHEQIRISDGDTGFGYKRLFGRFLQYGTVTKVFVEDPYIRSSMQVNCQPRSTTLEKFSHFCEVVISSPSPVQRISLTTGQHSQNPTEQLEKLKILQQDLHARNVTFEWTFSSALHDRKIWFDNGWVVKVGRGLDYITPSSHKFVGLGVHDFDFRKCLQTDIDIYFLEKPPA</sequence>
<dbReference type="SUPFAM" id="SSF116846">
    <property type="entry name" value="MIT domain"/>
    <property type="match status" value="1"/>
</dbReference>
<dbReference type="InterPro" id="IPR036181">
    <property type="entry name" value="MIT_dom_sf"/>
</dbReference>
<dbReference type="InterPro" id="IPR052817">
    <property type="entry name" value="MIT_domain_contain_protein1"/>
</dbReference>
<dbReference type="InterPro" id="IPR007330">
    <property type="entry name" value="MIT_dom"/>
</dbReference>
<dbReference type="PANTHER" id="PTHR21222">
    <property type="entry name" value="MIT DOMAIN-CONTAINING PROTEIN 1"/>
    <property type="match status" value="1"/>
</dbReference>
<dbReference type="Pfam" id="PF16565">
    <property type="entry name" value="MIT_C"/>
    <property type="match status" value="1"/>
</dbReference>
<dbReference type="InterPro" id="IPR032341">
    <property type="entry name" value="MITD1_C"/>
</dbReference>
<dbReference type="Gene3D" id="3.30.870.30">
    <property type="entry name" value="MITD, C-terminal phospholipase D-like domain"/>
    <property type="match status" value="1"/>
</dbReference>
<dbReference type="Gene3D" id="1.20.58.80">
    <property type="entry name" value="Phosphotransferase system, lactose/cellobiose-type IIA subunit"/>
    <property type="match status" value="1"/>
</dbReference>